<dbReference type="PANTHER" id="PTHR43744">
    <property type="entry name" value="ABC TRANSPORTER PERMEASE PROTEIN MG189-RELATED-RELATED"/>
    <property type="match status" value="1"/>
</dbReference>
<feature type="transmembrane region" description="Helical" evidence="7">
    <location>
        <begin position="138"/>
        <end position="160"/>
    </location>
</feature>
<proteinExistence type="inferred from homology"/>
<dbReference type="GO" id="GO:0055085">
    <property type="term" value="P:transmembrane transport"/>
    <property type="evidence" value="ECO:0007669"/>
    <property type="project" value="InterPro"/>
</dbReference>
<evidence type="ECO:0000256" key="6">
    <source>
        <dbReference type="ARBA" id="ARBA00023136"/>
    </source>
</evidence>
<keyword evidence="4 7" id="KW-0812">Transmembrane</keyword>
<dbReference type="GO" id="GO:0005886">
    <property type="term" value="C:plasma membrane"/>
    <property type="evidence" value="ECO:0007669"/>
    <property type="project" value="UniProtKB-SubCell"/>
</dbReference>
<evidence type="ECO:0000256" key="5">
    <source>
        <dbReference type="ARBA" id="ARBA00022989"/>
    </source>
</evidence>
<gene>
    <name evidence="9" type="primary">araQ_89</name>
    <name evidence="9" type="ORF">BEH84_03712</name>
</gene>
<keyword evidence="2 7" id="KW-0813">Transport</keyword>
<dbReference type="Pfam" id="PF00528">
    <property type="entry name" value="BPD_transp_1"/>
    <property type="match status" value="1"/>
</dbReference>
<dbReference type="RefSeq" id="WP_069157877.1">
    <property type="nucleotide sequence ID" value="NZ_DBFYTC010000227.1"/>
</dbReference>
<sequence length="276" mass="31312">MKRKRISHLFAFVLMLLIGLIMVFPLFWMVRSSVMTQSEIFRKPMQWLPERIQWKNYVDIMTLRPFARWICNSAFIVVFNVLGTMLTCSMAAFAFARLKFRGRNVVFSMVLAAMMIPSATLLIPQFMIWKILHGIDTYAPLILGAFGAPGFYTFMLRQFYKGIPMDIDEAAKIDGASPLRIYMNIIIPLSKAPLVTVAIFTFTNCWNDFMGPLIYLSSEKKYTAALGLRSFIGMYTGQWHYLMAASTVLVIPVIILFACCQKVFIGGINLSGGLKG</sequence>
<comment type="similarity">
    <text evidence="7">Belongs to the binding-protein-dependent transport system permease family.</text>
</comment>
<dbReference type="InterPro" id="IPR035906">
    <property type="entry name" value="MetI-like_sf"/>
</dbReference>
<keyword evidence="3" id="KW-1003">Cell membrane</keyword>
<organism evidence="9 10">
    <name type="scientific">Eisenbergiella tayi</name>
    <dbReference type="NCBI Taxonomy" id="1432052"/>
    <lineage>
        <taxon>Bacteria</taxon>
        <taxon>Bacillati</taxon>
        <taxon>Bacillota</taxon>
        <taxon>Clostridia</taxon>
        <taxon>Lachnospirales</taxon>
        <taxon>Lachnospiraceae</taxon>
        <taxon>Eisenbergiella</taxon>
    </lineage>
</organism>
<evidence type="ECO:0000256" key="7">
    <source>
        <dbReference type="RuleBase" id="RU363032"/>
    </source>
</evidence>
<reference evidence="9 10" key="1">
    <citation type="submission" date="2016-07" db="EMBL/GenBank/DDBJ databases">
        <title>Characterization of isolates of Eisenbergiella tayi derived from blood cultures, using whole genome sequencing.</title>
        <authorList>
            <person name="Burdz T."/>
            <person name="Wiebe D."/>
            <person name="Huynh C."/>
            <person name="Bernard K."/>
        </authorList>
    </citation>
    <scope>NUCLEOTIDE SEQUENCE [LARGE SCALE GENOMIC DNA]</scope>
    <source>
        <strain evidence="9 10">NML 120489</strain>
    </source>
</reference>
<dbReference type="Gene3D" id="1.10.3720.10">
    <property type="entry name" value="MetI-like"/>
    <property type="match status" value="1"/>
</dbReference>
<feature type="transmembrane region" description="Helical" evidence="7">
    <location>
        <begin position="66"/>
        <end position="93"/>
    </location>
</feature>
<dbReference type="SUPFAM" id="SSF161098">
    <property type="entry name" value="MetI-like"/>
    <property type="match status" value="1"/>
</dbReference>
<evidence type="ECO:0000313" key="10">
    <source>
        <dbReference type="Proteomes" id="UP000095003"/>
    </source>
</evidence>
<dbReference type="InterPro" id="IPR000515">
    <property type="entry name" value="MetI-like"/>
</dbReference>
<dbReference type="Proteomes" id="UP000095003">
    <property type="component" value="Unassembled WGS sequence"/>
</dbReference>
<evidence type="ECO:0000259" key="8">
    <source>
        <dbReference type="PROSITE" id="PS50928"/>
    </source>
</evidence>
<evidence type="ECO:0000256" key="3">
    <source>
        <dbReference type="ARBA" id="ARBA00022475"/>
    </source>
</evidence>
<dbReference type="PROSITE" id="PS50928">
    <property type="entry name" value="ABC_TM1"/>
    <property type="match status" value="1"/>
</dbReference>
<dbReference type="GeneID" id="93302894"/>
<dbReference type="PANTHER" id="PTHR43744:SF12">
    <property type="entry name" value="ABC TRANSPORTER PERMEASE PROTEIN MG189-RELATED"/>
    <property type="match status" value="1"/>
</dbReference>
<keyword evidence="5 7" id="KW-1133">Transmembrane helix</keyword>
<dbReference type="AlphaFoldDB" id="A0A1E3ARC7"/>
<feature type="transmembrane region" description="Helical" evidence="7">
    <location>
        <begin position="9"/>
        <end position="30"/>
    </location>
</feature>
<evidence type="ECO:0000256" key="2">
    <source>
        <dbReference type="ARBA" id="ARBA00022448"/>
    </source>
</evidence>
<comment type="caution">
    <text evidence="9">The sequence shown here is derived from an EMBL/GenBank/DDBJ whole genome shotgun (WGS) entry which is preliminary data.</text>
</comment>
<feature type="transmembrane region" description="Helical" evidence="7">
    <location>
        <begin position="181"/>
        <end position="202"/>
    </location>
</feature>
<feature type="transmembrane region" description="Helical" evidence="7">
    <location>
        <begin position="239"/>
        <end position="260"/>
    </location>
</feature>
<dbReference type="EMBL" id="MCGI01000003">
    <property type="protein sequence ID" value="ODM11283.1"/>
    <property type="molecule type" value="Genomic_DNA"/>
</dbReference>
<evidence type="ECO:0000256" key="1">
    <source>
        <dbReference type="ARBA" id="ARBA00004651"/>
    </source>
</evidence>
<feature type="domain" description="ABC transmembrane type-1" evidence="8">
    <location>
        <begin position="70"/>
        <end position="260"/>
    </location>
</feature>
<dbReference type="CDD" id="cd06261">
    <property type="entry name" value="TM_PBP2"/>
    <property type="match status" value="1"/>
</dbReference>
<protein>
    <submittedName>
        <fullName evidence="9">L-arabinose transport system permease protein AraQ</fullName>
    </submittedName>
</protein>
<keyword evidence="6 7" id="KW-0472">Membrane</keyword>
<name>A0A1E3ARC7_9FIRM</name>
<accession>A0A1E3ARC7</accession>
<feature type="transmembrane region" description="Helical" evidence="7">
    <location>
        <begin position="105"/>
        <end position="132"/>
    </location>
</feature>
<comment type="subcellular location">
    <subcellularLocation>
        <location evidence="1 7">Cell membrane</location>
        <topology evidence="1 7">Multi-pass membrane protein</topology>
    </subcellularLocation>
</comment>
<evidence type="ECO:0000256" key="4">
    <source>
        <dbReference type="ARBA" id="ARBA00022692"/>
    </source>
</evidence>
<evidence type="ECO:0000313" key="9">
    <source>
        <dbReference type="EMBL" id="ODM11283.1"/>
    </source>
</evidence>